<sequence>LFSNHGPLYFMGTKKHFSKLGLPRHRRVEVRADSEVDFFLDNNGPAVKDEELLTKMWQAFGRSQEAVPLLVKKVMENTKSLEQELGEELKFGGPRGSLKGRPAVAENQRHRAFYHTLSDSEAKLQFFAARQVACRILGSHGYLCHDCWLPLQDCMCAALPAGSSLWQGVQLWVYMHPKDFLRKNNTGKLLWQALGNGARLCICGIEQQEDVMWAAFQEAGRDLVWCVYPASNGFDYEVKSVTIPEDLAASNKEKQNDNQAHKLHFILIDGTWSNSKAMVSRLQDRAGLLWNGREIPCLALSPDALSAMHGLRPQPSIERTCTAAAAAQLLRELHECNPQATHGLDKTADAIDNSIECLSDALVGRRRRVGRPTVRTRRQELRIH</sequence>
<name>A0ABP0VW21_9BRYO</name>
<evidence type="ECO:0000256" key="5">
    <source>
        <dbReference type="ARBA" id="ARBA00048718"/>
    </source>
</evidence>
<keyword evidence="2" id="KW-0808">Transferase</keyword>
<feature type="non-terminal residue" evidence="7">
    <location>
        <position position="1"/>
    </location>
</feature>
<evidence type="ECO:0000256" key="1">
    <source>
        <dbReference type="ARBA" id="ARBA00012386"/>
    </source>
</evidence>
<evidence type="ECO:0000256" key="3">
    <source>
        <dbReference type="ARBA" id="ARBA00022691"/>
    </source>
</evidence>
<accession>A0ABP0VW21</accession>
<keyword evidence="4" id="KW-0819">tRNA processing</keyword>
<evidence type="ECO:0000313" key="8">
    <source>
        <dbReference type="Proteomes" id="UP001497444"/>
    </source>
</evidence>
<dbReference type="Pfam" id="PF03942">
    <property type="entry name" value="DTW"/>
    <property type="match status" value="1"/>
</dbReference>
<dbReference type="Proteomes" id="UP001497444">
    <property type="component" value="Chromosome 11"/>
</dbReference>
<dbReference type="SMART" id="SM01144">
    <property type="entry name" value="DTW"/>
    <property type="match status" value="1"/>
</dbReference>
<evidence type="ECO:0000256" key="4">
    <source>
        <dbReference type="ARBA" id="ARBA00022694"/>
    </source>
</evidence>
<dbReference type="EC" id="2.5.1.25" evidence="1"/>
<dbReference type="InterPro" id="IPR005636">
    <property type="entry name" value="DTW"/>
</dbReference>
<dbReference type="PANTHER" id="PTHR21392:SF4">
    <property type="entry name" value="TRNA-URIDINE AMINOCARBOXYPROPYLTRANSFERASE"/>
    <property type="match status" value="1"/>
</dbReference>
<comment type="catalytic activity">
    <reaction evidence="5">
        <text>a uridine in tRNA + S-adenosyl-L-methionine = a 3-[(3S)-3-amino-3-carboxypropyl]uridine in tRNA + S-methyl-5'-thioadenosine + H(+)</text>
        <dbReference type="Rhea" id="RHEA:62432"/>
        <dbReference type="Rhea" id="RHEA-COMP:13339"/>
        <dbReference type="Rhea" id="RHEA-COMP:16092"/>
        <dbReference type="ChEBI" id="CHEBI:15378"/>
        <dbReference type="ChEBI" id="CHEBI:17509"/>
        <dbReference type="ChEBI" id="CHEBI:59789"/>
        <dbReference type="ChEBI" id="CHEBI:65315"/>
        <dbReference type="ChEBI" id="CHEBI:82930"/>
        <dbReference type="EC" id="2.5.1.25"/>
    </reaction>
</comment>
<reference evidence="7" key="1">
    <citation type="submission" date="2024-02" db="EMBL/GenBank/DDBJ databases">
        <authorList>
            <consortium name="ELIXIR-Norway"/>
            <consortium name="Elixir Norway"/>
        </authorList>
    </citation>
    <scope>NUCLEOTIDE SEQUENCE</scope>
</reference>
<keyword evidence="8" id="KW-1185">Reference proteome</keyword>
<protein>
    <recommendedName>
        <fullName evidence="1">tRNA-uridine aminocarboxypropyltransferase</fullName>
        <ecNumber evidence="1">2.5.1.25</ecNumber>
    </recommendedName>
</protein>
<evidence type="ECO:0000313" key="7">
    <source>
        <dbReference type="EMBL" id="CAK9258696.1"/>
    </source>
</evidence>
<dbReference type="InterPro" id="IPR039262">
    <property type="entry name" value="DTWD2/TAPT"/>
</dbReference>
<evidence type="ECO:0000256" key="2">
    <source>
        <dbReference type="ARBA" id="ARBA00022679"/>
    </source>
</evidence>
<dbReference type="PANTHER" id="PTHR21392">
    <property type="entry name" value="TRNA-URIDINE AMINOCARBOXYPROPYLTRANSFERASE 2"/>
    <property type="match status" value="1"/>
</dbReference>
<keyword evidence="3" id="KW-0949">S-adenosyl-L-methionine</keyword>
<gene>
    <name evidence="7" type="ORF">CSSPJE1EN1_LOCUS4174</name>
</gene>
<proteinExistence type="predicted"/>
<evidence type="ECO:0000259" key="6">
    <source>
        <dbReference type="SMART" id="SM01144"/>
    </source>
</evidence>
<dbReference type="EMBL" id="OZ020106">
    <property type="protein sequence ID" value="CAK9258696.1"/>
    <property type="molecule type" value="Genomic_DNA"/>
</dbReference>
<organism evidence="7 8">
    <name type="scientific">Sphagnum jensenii</name>
    <dbReference type="NCBI Taxonomy" id="128206"/>
    <lineage>
        <taxon>Eukaryota</taxon>
        <taxon>Viridiplantae</taxon>
        <taxon>Streptophyta</taxon>
        <taxon>Embryophyta</taxon>
        <taxon>Bryophyta</taxon>
        <taxon>Sphagnophytina</taxon>
        <taxon>Sphagnopsida</taxon>
        <taxon>Sphagnales</taxon>
        <taxon>Sphagnaceae</taxon>
        <taxon>Sphagnum</taxon>
    </lineage>
</organism>
<feature type="domain" description="DTW" evidence="6">
    <location>
        <begin position="140"/>
        <end position="367"/>
    </location>
</feature>